<evidence type="ECO:0000256" key="1">
    <source>
        <dbReference type="SAM" id="SignalP"/>
    </source>
</evidence>
<dbReference type="Proteomes" id="UP001620262">
    <property type="component" value="Unassembled WGS sequence"/>
</dbReference>
<organism evidence="2 3">
    <name type="scientific">Pseudoalteromonas rhizosphaerae</name>
    <dbReference type="NCBI Taxonomy" id="2518973"/>
    <lineage>
        <taxon>Bacteria</taxon>
        <taxon>Pseudomonadati</taxon>
        <taxon>Pseudomonadota</taxon>
        <taxon>Gammaproteobacteria</taxon>
        <taxon>Alteromonadales</taxon>
        <taxon>Pseudoalteromonadaceae</taxon>
        <taxon>Pseudoalteromonas</taxon>
    </lineage>
</organism>
<comment type="caution">
    <text evidence="2">The sequence shown here is derived from an EMBL/GenBank/DDBJ whole genome shotgun (WGS) entry which is preliminary data.</text>
</comment>
<name>A0ABW8KXA2_9GAMM</name>
<feature type="chain" id="PRO_5046284094" description="Ribosome association toxin RatA" evidence="1">
    <location>
        <begin position="25"/>
        <end position="198"/>
    </location>
</feature>
<gene>
    <name evidence="2" type="ORF">ACI2JU_10855</name>
</gene>
<proteinExistence type="predicted"/>
<evidence type="ECO:0008006" key="4">
    <source>
        <dbReference type="Google" id="ProtNLM"/>
    </source>
</evidence>
<dbReference type="RefSeq" id="WP_404675417.1">
    <property type="nucleotide sequence ID" value="NZ_JBJDOT010000013.1"/>
</dbReference>
<keyword evidence="1" id="KW-0732">Signal</keyword>
<dbReference type="EMBL" id="JBJDOT010000013">
    <property type="protein sequence ID" value="MFK3864373.1"/>
    <property type="molecule type" value="Genomic_DNA"/>
</dbReference>
<protein>
    <recommendedName>
        <fullName evidence="4">Ribosome association toxin RatA</fullName>
    </recommendedName>
</protein>
<feature type="signal peptide" evidence="1">
    <location>
        <begin position="1"/>
        <end position="24"/>
    </location>
</feature>
<accession>A0ABW8KXA2</accession>
<reference evidence="2 3" key="1">
    <citation type="submission" date="2024-11" db="EMBL/GenBank/DDBJ databases">
        <title>The Natural Products Discovery Center: Release of the First 8490 Sequenced Strains for Exploring Actinobacteria Biosynthetic Diversity.</title>
        <authorList>
            <person name="Kalkreuter E."/>
            <person name="Kautsar S.A."/>
            <person name="Yang D."/>
            <person name="Bader C.D."/>
            <person name="Teijaro C.N."/>
            <person name="Fluegel L."/>
            <person name="Davis C.M."/>
            <person name="Simpson J.R."/>
            <person name="Lauterbach L."/>
            <person name="Steele A.D."/>
            <person name="Gui C."/>
            <person name="Meng S."/>
            <person name="Li G."/>
            <person name="Viehrig K."/>
            <person name="Ye F."/>
            <person name="Su P."/>
            <person name="Kiefer A.F."/>
            <person name="Nichols A."/>
            <person name="Cepeda A.J."/>
            <person name="Yan W."/>
            <person name="Fan B."/>
            <person name="Jiang Y."/>
            <person name="Adhikari A."/>
            <person name="Zheng C.-J."/>
            <person name="Schuster L."/>
            <person name="Cowan T.M."/>
            <person name="Smanski M.J."/>
            <person name="Chevrette M.G."/>
            <person name="De Carvalho L.P.S."/>
            <person name="Shen B."/>
        </authorList>
    </citation>
    <scope>NUCLEOTIDE SEQUENCE [LARGE SCALE GENOMIC DNA]</scope>
    <source>
        <strain evidence="2 3">NPDC078403</strain>
    </source>
</reference>
<sequence>MIHNISKYSFFCLILLLISLSAHGRSQSSMFCEISSIEGQAVTINKKKYDNDLKYDFQLIDEHKIITVTVGVIRPEHDSILFKNSAKEASKIEIVEDSHKRYEKMWVEELFHTVTLLHSKNYIWEQRTAKLSIWKATFNEHYRLIGFWSAASDEEMFTLSLNALNASNQQELVPTNVIANTVDEILSQCKIKSLKNEI</sequence>
<evidence type="ECO:0000313" key="3">
    <source>
        <dbReference type="Proteomes" id="UP001620262"/>
    </source>
</evidence>
<evidence type="ECO:0000313" key="2">
    <source>
        <dbReference type="EMBL" id="MFK3864373.1"/>
    </source>
</evidence>
<keyword evidence="3" id="KW-1185">Reference proteome</keyword>